<reference evidence="2 3" key="1">
    <citation type="submission" date="2017-03" db="EMBL/GenBank/DDBJ databases">
        <title>Complete genome sequence of Candidatus 'Thiodictyon syntrophicum' sp. nov. strain Cad16T, a photolithoautotroph purple sulfur bacterium isolated from an alpine meromictic lake.</title>
        <authorList>
            <person name="Luedin S.M."/>
            <person name="Pothier J.F."/>
            <person name="Danza F."/>
            <person name="Storelli N."/>
            <person name="Wittwer M."/>
            <person name="Tonolla M."/>
        </authorList>
    </citation>
    <scope>NUCLEOTIDE SEQUENCE [LARGE SCALE GENOMIC DNA]</scope>
    <source>
        <strain evidence="2 3">Cad16T</strain>
    </source>
</reference>
<keyword evidence="3" id="KW-1185">Reference proteome</keyword>
<feature type="transmembrane region" description="Helical" evidence="1">
    <location>
        <begin position="34"/>
        <end position="58"/>
    </location>
</feature>
<accession>A0A2K8U935</accession>
<evidence type="ECO:0008006" key="4">
    <source>
        <dbReference type="Google" id="ProtNLM"/>
    </source>
</evidence>
<evidence type="ECO:0000313" key="3">
    <source>
        <dbReference type="Proteomes" id="UP000232638"/>
    </source>
</evidence>
<keyword evidence="1" id="KW-0472">Membrane</keyword>
<keyword evidence="1" id="KW-1133">Transmembrane helix</keyword>
<evidence type="ECO:0000313" key="2">
    <source>
        <dbReference type="EMBL" id="AUB82102.1"/>
    </source>
</evidence>
<protein>
    <recommendedName>
        <fullName evidence="4">Abnormal spindle-like microcephaly-associated protein ASH domain-containing protein</fullName>
    </recommendedName>
</protein>
<dbReference type="Proteomes" id="UP000232638">
    <property type="component" value="Chromosome"/>
</dbReference>
<name>A0A2K8U935_9GAMM</name>
<dbReference type="KEGG" id="tsy:THSYN_14860"/>
<evidence type="ECO:0000256" key="1">
    <source>
        <dbReference type="SAM" id="Phobius"/>
    </source>
</evidence>
<dbReference type="EMBL" id="CP020370">
    <property type="protein sequence ID" value="AUB82102.1"/>
    <property type="molecule type" value="Genomic_DNA"/>
</dbReference>
<keyword evidence="1" id="KW-0812">Transmembrane</keyword>
<dbReference type="Gene3D" id="2.60.40.10">
    <property type="entry name" value="Immunoglobulins"/>
    <property type="match status" value="1"/>
</dbReference>
<sequence length="180" mass="18837">MDGGIPKCPGKTLSGATCGKPLVGPFPLKQGWPWARIAIFGGAALGVLALGAAAIWLFTADEPRLVIVSEPVVFSQGGSEETIGTLRIRNDGSGDLNIAGIDLSPASFTAPLPTSRIPPGESTDVTIHYAAGPASPGEGTLTLRSNDSNSPRKVLLMVSRDPWWVYDRLESTSTILSKKP</sequence>
<organism evidence="2 3">
    <name type="scientific">Candidatus Thiodictyon syntrophicum</name>
    <dbReference type="NCBI Taxonomy" id="1166950"/>
    <lineage>
        <taxon>Bacteria</taxon>
        <taxon>Pseudomonadati</taxon>
        <taxon>Pseudomonadota</taxon>
        <taxon>Gammaproteobacteria</taxon>
        <taxon>Chromatiales</taxon>
        <taxon>Chromatiaceae</taxon>
        <taxon>Thiodictyon</taxon>
    </lineage>
</organism>
<gene>
    <name evidence="2" type="ORF">THSYN_14860</name>
</gene>
<dbReference type="AlphaFoldDB" id="A0A2K8U935"/>
<dbReference type="InterPro" id="IPR013783">
    <property type="entry name" value="Ig-like_fold"/>
</dbReference>
<proteinExistence type="predicted"/>